<dbReference type="EMBL" id="BSVB01000001">
    <property type="protein sequence ID" value="GMA94435.1"/>
    <property type="molecule type" value="Genomic_DNA"/>
</dbReference>
<reference evidence="4" key="1">
    <citation type="journal article" date="2019" name="Int. J. Syst. Evol. Microbiol.">
        <title>The Global Catalogue of Microorganisms (GCM) 10K type strain sequencing project: providing services to taxonomists for standard genome sequencing and annotation.</title>
        <authorList>
            <consortium name="The Broad Institute Genomics Platform"/>
            <consortium name="The Broad Institute Genome Sequencing Center for Infectious Disease"/>
            <person name="Wu L."/>
            <person name="Ma J."/>
        </authorList>
    </citation>
    <scope>NUCLEOTIDE SEQUENCE [LARGE SCALE GENOMIC DNA]</scope>
    <source>
        <strain evidence="4">NBRC 108894</strain>
    </source>
</reference>
<feature type="transmembrane region" description="Helical" evidence="2">
    <location>
        <begin position="223"/>
        <end position="244"/>
    </location>
</feature>
<evidence type="ECO:0000313" key="4">
    <source>
        <dbReference type="Proteomes" id="UP001157034"/>
    </source>
</evidence>
<feature type="region of interest" description="Disordered" evidence="1">
    <location>
        <begin position="252"/>
        <end position="396"/>
    </location>
</feature>
<proteinExistence type="predicted"/>
<evidence type="ECO:0000313" key="3">
    <source>
        <dbReference type="EMBL" id="GMA94435.1"/>
    </source>
</evidence>
<gene>
    <name evidence="3" type="ORF">GCM10025881_12590</name>
</gene>
<feature type="compositionally biased region" description="Basic residues" evidence="1">
    <location>
        <begin position="332"/>
        <end position="350"/>
    </location>
</feature>
<sequence length="396" mass="41158">MLRFPHPKAHPMPASRFARLLAGPALLALAAPVAVALLLAGPAAPARASLGSVPVVVSDYVADGSLQARLQQLYGPGTKGAGVDFDSTTKTGDITRVWEWTADRYAHPASTHPIQLTNYWIVAITISAKPVGVAAVWINPKTDGPDLAQFTASSALADALAKVPANAALVHDSAAAAWFAVAGKTADPLVAGRSGVTAPTQVADLKLAKPGAPPAPGGDPNTGIGLAVGLLVVLVIVIVVALVLPDRLRRAARPQAVPEAGVVPQAEDLPAMTPEPAEPEPVEAQAAPKPPAKKAAGAGRTPVSQKPAASKPGGTKPAATKPAVSKPPLPSPRHRSRRCASRDRRRHRTTGIRPPELCGRRDLRLLWSRPKTAGLRRARTGETDEVSQESPRRCVK</sequence>
<protein>
    <submittedName>
        <fullName evidence="3">Uncharacterized protein</fullName>
    </submittedName>
</protein>
<evidence type="ECO:0000256" key="2">
    <source>
        <dbReference type="SAM" id="Phobius"/>
    </source>
</evidence>
<keyword evidence="4" id="KW-1185">Reference proteome</keyword>
<organism evidence="3 4">
    <name type="scientific">Pseudolysinimonas kribbensis</name>
    <dbReference type="NCBI Taxonomy" id="433641"/>
    <lineage>
        <taxon>Bacteria</taxon>
        <taxon>Bacillati</taxon>
        <taxon>Actinomycetota</taxon>
        <taxon>Actinomycetes</taxon>
        <taxon>Micrococcales</taxon>
        <taxon>Microbacteriaceae</taxon>
        <taxon>Pseudolysinimonas</taxon>
    </lineage>
</organism>
<dbReference type="Proteomes" id="UP001157034">
    <property type="component" value="Unassembled WGS sequence"/>
</dbReference>
<dbReference type="RefSeq" id="WP_284253363.1">
    <property type="nucleotide sequence ID" value="NZ_BSVB01000001.1"/>
</dbReference>
<keyword evidence="2" id="KW-0812">Transmembrane</keyword>
<keyword evidence="2" id="KW-0472">Membrane</keyword>
<accession>A0ABQ6K5X0</accession>
<comment type="caution">
    <text evidence="3">The sequence shown here is derived from an EMBL/GenBank/DDBJ whole genome shotgun (WGS) entry which is preliminary data.</text>
</comment>
<name>A0ABQ6K5X0_9MICO</name>
<evidence type="ECO:0000256" key="1">
    <source>
        <dbReference type="SAM" id="MobiDB-lite"/>
    </source>
</evidence>
<keyword evidence="2" id="KW-1133">Transmembrane helix</keyword>